<dbReference type="PANTHER" id="PTHR35535:SF2">
    <property type="entry name" value="DUF306 DOMAIN-CONTAINING PROTEIN"/>
    <property type="match status" value="1"/>
</dbReference>
<dbReference type="EMBL" id="WODC01000001">
    <property type="protein sequence ID" value="MUM76421.1"/>
    <property type="molecule type" value="Genomic_DNA"/>
</dbReference>
<name>A0A7K1KKA5_9BACT</name>
<dbReference type="PROSITE" id="PS51257">
    <property type="entry name" value="PROKAR_LIPOPROTEIN"/>
    <property type="match status" value="1"/>
</dbReference>
<reference evidence="2 3" key="1">
    <citation type="submission" date="2019-11" db="EMBL/GenBank/DDBJ databases">
        <title>Pseudodesulfovibrio alkaliphilus, sp. nov., an alkaliphilic sulfate-reducing bacteria from mud volcano of Taman peninsula, Russia.</title>
        <authorList>
            <person name="Frolova A."/>
            <person name="Merkel A.Y."/>
            <person name="Slobodkin A.I."/>
        </authorList>
    </citation>
    <scope>NUCLEOTIDE SEQUENCE [LARGE SCALE GENOMIC DNA]</scope>
    <source>
        <strain evidence="2 3">F-1</strain>
    </source>
</reference>
<dbReference type="InterPro" id="IPR038670">
    <property type="entry name" value="HslJ-like_sf"/>
</dbReference>
<proteinExistence type="predicted"/>
<dbReference type="Gene3D" id="2.40.128.270">
    <property type="match status" value="1"/>
</dbReference>
<dbReference type="InterPro" id="IPR053147">
    <property type="entry name" value="Hsp_HslJ-like"/>
</dbReference>
<gene>
    <name evidence="2" type="ORF">GKC30_02095</name>
</gene>
<sequence length="160" mass="16579">MPNATRPMPQLAALALALVLVPALIMAGGCGSKEAAPVDPEAVRSALVGKKWTVGSLSGRSVVGKEPLTIEFFPDGSVSGGAGCGTFSGSYVLEGSVLHIDDLTHDGTSCGPALDEQAFSYLSFLRRVSGVRLAGSDVDLTMEESLRPVRLTTGSSGWLW</sequence>
<feature type="domain" description="DUF306" evidence="1">
    <location>
        <begin position="46"/>
        <end position="144"/>
    </location>
</feature>
<dbReference type="PANTHER" id="PTHR35535">
    <property type="entry name" value="HEAT SHOCK PROTEIN HSLJ"/>
    <property type="match status" value="1"/>
</dbReference>
<accession>A0A7K1KKA5</accession>
<protein>
    <submittedName>
        <fullName evidence="2">META domain-containing protein</fullName>
    </submittedName>
</protein>
<evidence type="ECO:0000313" key="3">
    <source>
        <dbReference type="Proteomes" id="UP000461162"/>
    </source>
</evidence>
<dbReference type="InterPro" id="IPR005184">
    <property type="entry name" value="DUF306_Meta_HslJ"/>
</dbReference>
<comment type="caution">
    <text evidence="2">The sequence shown here is derived from an EMBL/GenBank/DDBJ whole genome shotgun (WGS) entry which is preliminary data.</text>
</comment>
<dbReference type="Proteomes" id="UP000461162">
    <property type="component" value="Unassembled WGS sequence"/>
</dbReference>
<organism evidence="2 3">
    <name type="scientific">Pseudodesulfovibrio alkaliphilus</name>
    <dbReference type="NCBI Taxonomy" id="2661613"/>
    <lineage>
        <taxon>Bacteria</taxon>
        <taxon>Pseudomonadati</taxon>
        <taxon>Thermodesulfobacteriota</taxon>
        <taxon>Desulfovibrionia</taxon>
        <taxon>Desulfovibrionales</taxon>
        <taxon>Desulfovibrionaceae</taxon>
    </lineage>
</organism>
<dbReference type="RefSeq" id="WP_155932014.1">
    <property type="nucleotide sequence ID" value="NZ_WODC01000001.1"/>
</dbReference>
<dbReference type="AlphaFoldDB" id="A0A7K1KKA5"/>
<evidence type="ECO:0000313" key="2">
    <source>
        <dbReference type="EMBL" id="MUM76421.1"/>
    </source>
</evidence>
<evidence type="ECO:0000259" key="1">
    <source>
        <dbReference type="Pfam" id="PF03724"/>
    </source>
</evidence>
<keyword evidence="3" id="KW-1185">Reference proteome</keyword>
<dbReference type="Pfam" id="PF03724">
    <property type="entry name" value="META"/>
    <property type="match status" value="1"/>
</dbReference>